<dbReference type="Gene3D" id="1.25.40.10">
    <property type="entry name" value="Tetratricopeptide repeat domain"/>
    <property type="match status" value="1"/>
</dbReference>
<dbReference type="PANTHER" id="PTHR45128">
    <property type="entry name" value="METHYLTRANSFERASE TYPE 11"/>
    <property type="match status" value="1"/>
</dbReference>
<keyword evidence="2" id="KW-0472">Membrane</keyword>
<name>A0ABX3A7S4_9GAMM</name>
<protein>
    <recommendedName>
        <fullName evidence="3">Methyltransferase domain-containing protein</fullName>
    </recommendedName>
</protein>
<comment type="caution">
    <text evidence="4">The sequence shown here is derived from an EMBL/GenBank/DDBJ whole genome shotgun (WGS) entry which is preliminary data.</text>
</comment>
<feature type="repeat" description="TPR" evidence="1">
    <location>
        <begin position="32"/>
        <end position="65"/>
    </location>
</feature>
<evidence type="ECO:0000259" key="3">
    <source>
        <dbReference type="Pfam" id="PF13847"/>
    </source>
</evidence>
<dbReference type="RefSeq" id="WP_069313557.1">
    <property type="nucleotide sequence ID" value="NZ_MDTU01000001.1"/>
</dbReference>
<keyword evidence="5" id="KW-1185">Reference proteome</keyword>
<dbReference type="EMBL" id="MDTU01000001">
    <property type="protein sequence ID" value="ODN43761.1"/>
    <property type="molecule type" value="Genomic_DNA"/>
</dbReference>
<gene>
    <name evidence="4" type="ORF">BGC07_13715</name>
</gene>
<organism evidence="4 5">
    <name type="scientific">Piscirickettsia litoralis</name>
    <dbReference type="NCBI Taxonomy" id="1891921"/>
    <lineage>
        <taxon>Bacteria</taxon>
        <taxon>Pseudomonadati</taxon>
        <taxon>Pseudomonadota</taxon>
        <taxon>Gammaproteobacteria</taxon>
        <taxon>Thiotrichales</taxon>
        <taxon>Piscirickettsiaceae</taxon>
        <taxon>Piscirickettsia</taxon>
    </lineage>
</organism>
<keyword evidence="2" id="KW-0812">Transmembrane</keyword>
<evidence type="ECO:0000313" key="4">
    <source>
        <dbReference type="EMBL" id="ODN43761.1"/>
    </source>
</evidence>
<dbReference type="PROSITE" id="PS50005">
    <property type="entry name" value="TPR"/>
    <property type="match status" value="1"/>
</dbReference>
<dbReference type="InterPro" id="IPR011990">
    <property type="entry name" value="TPR-like_helical_dom_sf"/>
</dbReference>
<proteinExistence type="predicted"/>
<reference evidence="4 5" key="1">
    <citation type="submission" date="2016-08" db="EMBL/GenBank/DDBJ databases">
        <title>Draft genome sequence of Candidatus Piscirickettsia litoralis, from seawater.</title>
        <authorList>
            <person name="Wan X."/>
            <person name="Lee A.J."/>
            <person name="Hou S."/>
            <person name="Donachie S.P."/>
        </authorList>
    </citation>
    <scope>NUCLEOTIDE SEQUENCE [LARGE SCALE GENOMIC DNA]</scope>
    <source>
        <strain evidence="4 5">Y2</strain>
    </source>
</reference>
<dbReference type="SUPFAM" id="SSF48452">
    <property type="entry name" value="TPR-like"/>
    <property type="match status" value="1"/>
</dbReference>
<dbReference type="PANTHER" id="PTHR45128:SF1">
    <property type="entry name" value="S-ADENOSYLMETHIONINE-DEPENDENT METHYLTRANSFERASE RV2258C"/>
    <property type="match status" value="1"/>
</dbReference>
<dbReference type="InterPro" id="IPR019734">
    <property type="entry name" value="TPR_rpt"/>
</dbReference>
<dbReference type="CDD" id="cd02440">
    <property type="entry name" value="AdoMet_MTases"/>
    <property type="match status" value="1"/>
</dbReference>
<dbReference type="InterPro" id="IPR053173">
    <property type="entry name" value="SAM-binding_MTase"/>
</dbReference>
<dbReference type="InterPro" id="IPR025714">
    <property type="entry name" value="Methyltranfer_dom"/>
</dbReference>
<evidence type="ECO:0000256" key="1">
    <source>
        <dbReference type="PROSITE-ProRule" id="PRU00339"/>
    </source>
</evidence>
<dbReference type="Pfam" id="PF13847">
    <property type="entry name" value="Methyltransf_31"/>
    <property type="match status" value="1"/>
</dbReference>
<dbReference type="Gene3D" id="3.40.50.150">
    <property type="entry name" value="Vaccinia Virus protein VP39"/>
    <property type="match status" value="1"/>
</dbReference>
<dbReference type="InterPro" id="IPR029063">
    <property type="entry name" value="SAM-dependent_MTases_sf"/>
</dbReference>
<evidence type="ECO:0000313" key="5">
    <source>
        <dbReference type="Proteomes" id="UP000094329"/>
    </source>
</evidence>
<keyword evidence="2" id="KW-1133">Transmembrane helix</keyword>
<dbReference type="SUPFAM" id="SSF53335">
    <property type="entry name" value="S-adenosyl-L-methionine-dependent methyltransferases"/>
    <property type="match status" value="1"/>
</dbReference>
<feature type="transmembrane region" description="Helical" evidence="2">
    <location>
        <begin position="140"/>
        <end position="158"/>
    </location>
</feature>
<evidence type="ECO:0000256" key="2">
    <source>
        <dbReference type="SAM" id="Phobius"/>
    </source>
</evidence>
<keyword evidence="1" id="KW-0802">TPR repeat</keyword>
<feature type="non-terminal residue" evidence="4">
    <location>
        <position position="626"/>
    </location>
</feature>
<sequence>MKKAYSSYHNADIERAIFYSKKRNKKTKGMDEKPWLLLGQIYFDNKQYEESISFFESGYKINKNPDICFDLAVCYYFCGKYIASAKFMIDNICNQRNKNKLSKSKQVLFKIIEDAASNDKALYSEFYFLFRDAWHKSKNINIYAIYIYMISIIPYNLIVSIDDIHADLDLLLKEDFGGLDQVQAAVHGLVVRNDDFIKYTSQDKNIDINLVKAIFKENLLNHYLDKFLITSRVIEVFLIKCRKSIVRAISSKESNIFELMNIICLISKQAWQSEYIYYYSEGEIELLNSILELNREKPYYLLSLMYFQPDVKTVDLIRSLFVEDNVVDRLLETINIDNLIKKEKIREIVKINNDSEKVKEMYEENPYPRWTYFNFIDQNIQVETILHKYCRPSNYSFLKNKEQPRVLIAGGGTGFQPITLANSLDYSEFIVIDICQKSLQYAQYMAGKSGIENIDFYLADILNIEKEKIGLFDYIECSGVLHHLKEPLAGWKKLTNVLNKNGVMKIGLYSCLGRRKLNEFKTQHEYETSQYRVKDLYSIRNEILSNPQSDCSFFFNWKDFFSASCFRDLVSHVQESQYTIIRIKEELDYLGMEFLGFQILKPTYNLFMSEFKYEKYLFDLECWDKF</sequence>
<feature type="domain" description="Methyltransferase" evidence="3">
    <location>
        <begin position="405"/>
        <end position="510"/>
    </location>
</feature>
<dbReference type="Proteomes" id="UP000094329">
    <property type="component" value="Unassembled WGS sequence"/>
</dbReference>
<accession>A0ABX3A7S4</accession>